<evidence type="ECO:0000313" key="2">
    <source>
        <dbReference type="EMBL" id="ABJ84320.1"/>
    </source>
</evidence>
<dbReference type="AlphaFoldDB" id="Q021Q5"/>
<dbReference type="InParanoid" id="Q021Q5"/>
<evidence type="ECO:0000256" key="1">
    <source>
        <dbReference type="SAM" id="MobiDB-lite"/>
    </source>
</evidence>
<feature type="region of interest" description="Disordered" evidence="1">
    <location>
        <begin position="89"/>
        <end position="109"/>
    </location>
</feature>
<accession>Q021Q5</accession>
<reference evidence="2" key="1">
    <citation type="submission" date="2006-10" db="EMBL/GenBank/DDBJ databases">
        <title>Complete sequence of Solibacter usitatus Ellin6076.</title>
        <authorList>
            <consortium name="US DOE Joint Genome Institute"/>
            <person name="Copeland A."/>
            <person name="Lucas S."/>
            <person name="Lapidus A."/>
            <person name="Barry K."/>
            <person name="Detter J.C."/>
            <person name="Glavina del Rio T."/>
            <person name="Hammon N."/>
            <person name="Israni S."/>
            <person name="Dalin E."/>
            <person name="Tice H."/>
            <person name="Pitluck S."/>
            <person name="Thompson L.S."/>
            <person name="Brettin T."/>
            <person name="Bruce D."/>
            <person name="Han C."/>
            <person name="Tapia R."/>
            <person name="Gilna P."/>
            <person name="Schmutz J."/>
            <person name="Larimer F."/>
            <person name="Land M."/>
            <person name="Hauser L."/>
            <person name="Kyrpides N."/>
            <person name="Mikhailova N."/>
            <person name="Janssen P.H."/>
            <person name="Kuske C.R."/>
            <person name="Richardson P."/>
        </authorList>
    </citation>
    <scope>NUCLEOTIDE SEQUENCE</scope>
    <source>
        <strain evidence="2">Ellin6076</strain>
    </source>
</reference>
<name>Q021Q5_SOLUE</name>
<sequence precursor="true">MKLALAALAIGTLAAQELKHLAVPTNTSPRALGVTAREVVRNLPHDAIIHLKGAVEIRTPVCVKTAPDNAMQCEGAVVLRADEADLNEETGQIDARGNVTVTREPEKYR</sequence>
<protein>
    <recommendedName>
        <fullName evidence="3">Organic solvent tolerance-like N-terminal domain-containing protein</fullName>
    </recommendedName>
</protein>
<dbReference type="HOGENOM" id="CLU_2182216_0_0_0"/>
<organism evidence="2">
    <name type="scientific">Solibacter usitatus (strain Ellin6076)</name>
    <dbReference type="NCBI Taxonomy" id="234267"/>
    <lineage>
        <taxon>Bacteria</taxon>
        <taxon>Pseudomonadati</taxon>
        <taxon>Acidobacteriota</taxon>
        <taxon>Terriglobia</taxon>
        <taxon>Bryobacterales</taxon>
        <taxon>Solibacteraceae</taxon>
        <taxon>Candidatus Solibacter</taxon>
    </lineage>
</organism>
<dbReference type="KEGG" id="sus:Acid_3347"/>
<proteinExistence type="predicted"/>
<evidence type="ECO:0008006" key="3">
    <source>
        <dbReference type="Google" id="ProtNLM"/>
    </source>
</evidence>
<dbReference type="EMBL" id="CP000473">
    <property type="protein sequence ID" value="ABJ84320.1"/>
    <property type="molecule type" value="Genomic_DNA"/>
</dbReference>
<dbReference type="STRING" id="234267.Acid_3347"/>
<dbReference type="OrthoDB" id="129774at2"/>
<gene>
    <name evidence="2" type="ordered locus">Acid_3347</name>
</gene>